<evidence type="ECO:0000313" key="1">
    <source>
        <dbReference type="EMBL" id="QOX65199.1"/>
    </source>
</evidence>
<organism evidence="1 2">
    <name type="scientific">Anoxybacterium hadale</name>
    <dbReference type="NCBI Taxonomy" id="3408580"/>
    <lineage>
        <taxon>Bacteria</taxon>
        <taxon>Bacillati</taxon>
        <taxon>Bacillota</taxon>
        <taxon>Clostridia</taxon>
        <taxon>Peptostreptococcales</taxon>
        <taxon>Anaerovoracaceae</taxon>
        <taxon>Anoxybacterium</taxon>
    </lineage>
</organism>
<proteinExistence type="predicted"/>
<keyword evidence="2" id="KW-1185">Reference proteome</keyword>
<reference evidence="1" key="1">
    <citation type="submission" date="2019-08" db="EMBL/GenBank/DDBJ databases">
        <title>Genome sequence of Clostridiales bacterium MT110.</title>
        <authorList>
            <person name="Cao J."/>
        </authorList>
    </citation>
    <scope>NUCLEOTIDE SEQUENCE</scope>
    <source>
        <strain evidence="1">MT110</strain>
    </source>
</reference>
<dbReference type="EMBL" id="CP042469">
    <property type="protein sequence ID" value="QOX65199.1"/>
    <property type="molecule type" value="Genomic_DNA"/>
</dbReference>
<protein>
    <submittedName>
        <fullName evidence="1">LysR family transcriptional regulator</fullName>
    </submittedName>
</protein>
<sequence>MGTRQVTMLQIDYFLAVAQYLSFTEAAKMLYTSQPSVSKQISILEKQLGTDLFYRTKRSVHLTPAGEVLLKELSGINEHIDQAIKTAKDSNLCQYSTINIGCLDALDTGIFLRQFVNKFKCEHKNINLNFERHSFKILREKLLNGSLDLIFTLSFEIDNTLGLKYKSIFKTHSSIIISKDDPLAEKSNVTVTDLRGRDFVMISREESPHGFDAVVRLCNGYGFSPRIVKQMPNIESILLCVESGVGVTILDSTIRLPNPGHFKLYTIEEDSLDMLVAWRKENIKPSMLAFVDELQSSTS</sequence>
<accession>A0ACD1AG22</accession>
<gene>
    <name evidence="1" type="ORF">FRZ06_18500</name>
</gene>
<name>A0ACD1AG22_9FIRM</name>
<dbReference type="Proteomes" id="UP000594014">
    <property type="component" value="Chromosome"/>
</dbReference>
<evidence type="ECO:0000313" key="2">
    <source>
        <dbReference type="Proteomes" id="UP000594014"/>
    </source>
</evidence>